<accession>A0A835LAY8</accession>
<dbReference type="OrthoDB" id="1892195at2759"/>
<keyword evidence="1" id="KW-0175">Coiled coil</keyword>
<evidence type="ECO:0000259" key="2">
    <source>
        <dbReference type="Pfam" id="PF03469"/>
    </source>
</evidence>
<protein>
    <recommendedName>
        <fullName evidence="2">Factor of DNA methylation 1-5/IDN2 domain-containing protein</fullName>
    </recommendedName>
</protein>
<dbReference type="PANTHER" id="PTHR21596:SF65">
    <property type="entry name" value="PROTEIN INVOLVED IN DE NOVO 2-RELATED"/>
    <property type="match status" value="1"/>
</dbReference>
<evidence type="ECO:0000313" key="3">
    <source>
        <dbReference type="EMBL" id="KAF9588683.1"/>
    </source>
</evidence>
<dbReference type="PANTHER" id="PTHR21596">
    <property type="entry name" value="RIBONUCLEASE P SUBUNIT P38"/>
    <property type="match status" value="1"/>
</dbReference>
<gene>
    <name evidence="3" type="ORF">IFM89_014404</name>
</gene>
<organism evidence="3 4">
    <name type="scientific">Coptis chinensis</name>
    <dbReference type="NCBI Taxonomy" id="261450"/>
    <lineage>
        <taxon>Eukaryota</taxon>
        <taxon>Viridiplantae</taxon>
        <taxon>Streptophyta</taxon>
        <taxon>Embryophyta</taxon>
        <taxon>Tracheophyta</taxon>
        <taxon>Spermatophyta</taxon>
        <taxon>Magnoliopsida</taxon>
        <taxon>Ranunculales</taxon>
        <taxon>Ranunculaceae</taxon>
        <taxon>Coptidoideae</taxon>
        <taxon>Coptis</taxon>
    </lineage>
</organism>
<keyword evidence="4" id="KW-1185">Reference proteome</keyword>
<feature type="domain" description="Factor of DNA methylation 1-5/IDN2" evidence="2">
    <location>
        <begin position="263"/>
        <end position="393"/>
    </location>
</feature>
<proteinExistence type="predicted"/>
<name>A0A835LAY8_9MAGN</name>
<sequence>MNTMANNMHDGFRRMGNLISSLAREIDVKNQKLEEMECKCNEISTSLSKVTDEKDKMNQHYTEEMRRMQSIVRDHCLKLPEEVEKMKMDLETRGRELEQRVNDLERREAQNDIERNRLVVDKRTHALKSYSLQTALWEQKNAYENAWRTIEDQKRPNENPLESNVTIEKPLDVNQALMLENELLKGTLEVMKHMLGDEDMEILKNLGSLSSSDEKDGDMGHLEDLNQSLIAKERKSNDELQEARKELIEGLKDMSSRTFIGVKRMGQLDIKPFHDASKRKYLAEEVDMRSVQLCSLWDNYLRDPNWHPFKIITEGGEHKEIVDDEDERLKGLKDEMGEEAYKAVTTALKELNEYNSSGRFVVPELWNFREGRRATLKEGIAFILDKYKTLKRRR</sequence>
<dbReference type="InterPro" id="IPR005379">
    <property type="entry name" value="FDM1-5/IDN2_XH"/>
</dbReference>
<dbReference type="AlphaFoldDB" id="A0A835LAY8"/>
<evidence type="ECO:0000313" key="4">
    <source>
        <dbReference type="Proteomes" id="UP000631114"/>
    </source>
</evidence>
<dbReference type="Proteomes" id="UP000631114">
    <property type="component" value="Unassembled WGS sequence"/>
</dbReference>
<dbReference type="InterPro" id="IPR045177">
    <property type="entry name" value="FDM1-5/IDN2"/>
</dbReference>
<evidence type="ECO:0000256" key="1">
    <source>
        <dbReference type="SAM" id="Coils"/>
    </source>
</evidence>
<feature type="coiled-coil region" evidence="1">
    <location>
        <begin position="222"/>
        <end position="257"/>
    </location>
</feature>
<reference evidence="3 4" key="1">
    <citation type="submission" date="2020-10" db="EMBL/GenBank/DDBJ databases">
        <title>The Coptis chinensis genome and diversification of protoberbering-type alkaloids.</title>
        <authorList>
            <person name="Wang B."/>
            <person name="Shu S."/>
            <person name="Song C."/>
            <person name="Liu Y."/>
        </authorList>
    </citation>
    <scope>NUCLEOTIDE SEQUENCE [LARGE SCALE GENOMIC DNA]</scope>
    <source>
        <strain evidence="3">HL-2020</strain>
        <tissue evidence="3">Leaf</tissue>
    </source>
</reference>
<dbReference type="EMBL" id="JADFTS010000009">
    <property type="protein sequence ID" value="KAF9588683.1"/>
    <property type="molecule type" value="Genomic_DNA"/>
</dbReference>
<comment type="caution">
    <text evidence="3">The sequence shown here is derived from an EMBL/GenBank/DDBJ whole genome shotgun (WGS) entry which is preliminary data.</text>
</comment>
<dbReference type="GO" id="GO:0080188">
    <property type="term" value="P:gene silencing by siRNA-directed DNA methylation"/>
    <property type="evidence" value="ECO:0007669"/>
    <property type="project" value="InterPro"/>
</dbReference>
<feature type="coiled-coil region" evidence="1">
    <location>
        <begin position="19"/>
        <end position="53"/>
    </location>
</feature>
<dbReference type="Pfam" id="PF03469">
    <property type="entry name" value="XH"/>
    <property type="match status" value="1"/>
</dbReference>